<dbReference type="OrthoDB" id="616263at2759"/>
<dbReference type="Proteomes" id="UP000299102">
    <property type="component" value="Unassembled WGS sequence"/>
</dbReference>
<organism evidence="1 2">
    <name type="scientific">Eumeta variegata</name>
    <name type="common">Bagworm moth</name>
    <name type="synonym">Eumeta japonica</name>
    <dbReference type="NCBI Taxonomy" id="151549"/>
    <lineage>
        <taxon>Eukaryota</taxon>
        <taxon>Metazoa</taxon>
        <taxon>Ecdysozoa</taxon>
        <taxon>Arthropoda</taxon>
        <taxon>Hexapoda</taxon>
        <taxon>Insecta</taxon>
        <taxon>Pterygota</taxon>
        <taxon>Neoptera</taxon>
        <taxon>Endopterygota</taxon>
        <taxon>Lepidoptera</taxon>
        <taxon>Glossata</taxon>
        <taxon>Ditrysia</taxon>
        <taxon>Tineoidea</taxon>
        <taxon>Psychidae</taxon>
        <taxon>Oiketicinae</taxon>
        <taxon>Eumeta</taxon>
    </lineage>
</organism>
<accession>A0A4C1XE03</accession>
<gene>
    <name evidence="1" type="ORF">EVAR_37523_1</name>
</gene>
<evidence type="ECO:0008006" key="3">
    <source>
        <dbReference type="Google" id="ProtNLM"/>
    </source>
</evidence>
<keyword evidence="2" id="KW-1185">Reference proteome</keyword>
<sequence length="112" mass="13466">MRHKPRKKLQFMNCTRSIPNAVSVRVAKNWFKRLQSGNFDANVERRYGRPATDKVEAILEKVEKYRHISSYDITEELRIDHKIILTHLQKSWIYKKAQYLSPTLAYFRKKEI</sequence>
<proteinExistence type="predicted"/>
<comment type="caution">
    <text evidence="1">The sequence shown here is derived from an EMBL/GenBank/DDBJ whole genome shotgun (WGS) entry which is preliminary data.</text>
</comment>
<dbReference type="EMBL" id="BGZK01000788">
    <property type="protein sequence ID" value="GBP60487.1"/>
    <property type="molecule type" value="Genomic_DNA"/>
</dbReference>
<reference evidence="1 2" key="1">
    <citation type="journal article" date="2019" name="Commun. Biol.">
        <title>The bagworm genome reveals a unique fibroin gene that provides high tensile strength.</title>
        <authorList>
            <person name="Kono N."/>
            <person name="Nakamura H."/>
            <person name="Ohtoshi R."/>
            <person name="Tomita M."/>
            <person name="Numata K."/>
            <person name="Arakawa K."/>
        </authorList>
    </citation>
    <scope>NUCLEOTIDE SEQUENCE [LARGE SCALE GENOMIC DNA]</scope>
</reference>
<evidence type="ECO:0000313" key="2">
    <source>
        <dbReference type="Proteomes" id="UP000299102"/>
    </source>
</evidence>
<name>A0A4C1XE03_EUMVA</name>
<evidence type="ECO:0000313" key="1">
    <source>
        <dbReference type="EMBL" id="GBP60487.1"/>
    </source>
</evidence>
<dbReference type="AlphaFoldDB" id="A0A4C1XE03"/>
<protein>
    <recommendedName>
        <fullName evidence="3">Histone-lysine N-methyltransferase SETMAR</fullName>
    </recommendedName>
</protein>